<evidence type="ECO:0000313" key="1">
    <source>
        <dbReference type="EMBL" id="AUT75780.1"/>
    </source>
</evidence>
<accession>A0AAN1JL57</accession>
<proteinExistence type="predicted"/>
<dbReference type="EMBL" id="CP026108">
    <property type="protein sequence ID" value="AUT75780.1"/>
    <property type="molecule type" value="Genomic_DNA"/>
</dbReference>
<dbReference type="KEGG" id="phs:C2L64_46560"/>
<name>A0AAN1JL57_9BURK</name>
<dbReference type="AlphaFoldDB" id="A0AAN1JL57"/>
<organism evidence="1 2">
    <name type="scientific">Paraburkholderia hospita</name>
    <dbReference type="NCBI Taxonomy" id="169430"/>
    <lineage>
        <taxon>Bacteria</taxon>
        <taxon>Pseudomonadati</taxon>
        <taxon>Pseudomonadota</taxon>
        <taxon>Betaproteobacteria</taxon>
        <taxon>Burkholderiales</taxon>
        <taxon>Burkholderiaceae</taxon>
        <taxon>Paraburkholderia</taxon>
    </lineage>
</organism>
<gene>
    <name evidence="1" type="ORF">C2L64_46560</name>
</gene>
<reference evidence="1 2" key="1">
    <citation type="submission" date="2018-01" db="EMBL/GenBank/DDBJ databases">
        <title>Species boundaries and ecological features among Paraburkholderia terrae DSMZ17804T, P. hospita DSMZ17164T and P. caribensis DSMZ13236T.</title>
        <authorList>
            <person name="Pratama A.A."/>
        </authorList>
    </citation>
    <scope>NUCLEOTIDE SEQUENCE [LARGE SCALE GENOMIC DNA]</scope>
    <source>
        <strain evidence="1 2">DSM 17164</strain>
    </source>
</reference>
<sequence>MLMAGHSVTRIAQELGLSDNTEQWWNAEEWPPFETFPSAADNQCSTDVHGASLPKRSPEFPATMLSMLIVGLSVRLGD</sequence>
<protein>
    <submittedName>
        <fullName evidence="1">Uncharacterized protein</fullName>
    </submittedName>
</protein>
<evidence type="ECO:0000313" key="2">
    <source>
        <dbReference type="Proteomes" id="UP000236649"/>
    </source>
</evidence>
<dbReference type="Proteomes" id="UP000236649">
    <property type="component" value="Chromosome 4"/>
</dbReference>